<dbReference type="PANTHER" id="PTHR24148">
    <property type="entry name" value="ANKYRIN REPEAT DOMAIN-CONTAINING PROTEIN 39 HOMOLOG-RELATED"/>
    <property type="match status" value="1"/>
</dbReference>
<gene>
    <name evidence="2" type="ORF">G6011_02910</name>
</gene>
<keyword evidence="3" id="KW-1185">Reference proteome</keyword>
<dbReference type="PANTHER" id="PTHR24148:SF64">
    <property type="entry name" value="HETEROKARYON INCOMPATIBILITY DOMAIN-CONTAINING PROTEIN"/>
    <property type="match status" value="1"/>
</dbReference>
<organism evidence="2 3">
    <name type="scientific">Alternaria panax</name>
    <dbReference type="NCBI Taxonomy" id="48097"/>
    <lineage>
        <taxon>Eukaryota</taxon>
        <taxon>Fungi</taxon>
        <taxon>Dikarya</taxon>
        <taxon>Ascomycota</taxon>
        <taxon>Pezizomycotina</taxon>
        <taxon>Dothideomycetes</taxon>
        <taxon>Pleosporomycetidae</taxon>
        <taxon>Pleosporales</taxon>
        <taxon>Pleosporineae</taxon>
        <taxon>Pleosporaceae</taxon>
        <taxon>Alternaria</taxon>
        <taxon>Alternaria sect. Panax</taxon>
    </lineage>
</organism>
<feature type="domain" description="Heterokaryon incompatibility" evidence="1">
    <location>
        <begin position="173"/>
        <end position="326"/>
    </location>
</feature>
<proteinExistence type="predicted"/>
<dbReference type="InterPro" id="IPR052895">
    <property type="entry name" value="HetReg/Transcr_Mod"/>
</dbReference>
<dbReference type="Proteomes" id="UP001199106">
    <property type="component" value="Unassembled WGS sequence"/>
</dbReference>
<dbReference type="Pfam" id="PF26639">
    <property type="entry name" value="Het-6_barrel"/>
    <property type="match status" value="1"/>
</dbReference>
<accession>A0AAD4F9J5</accession>
<reference evidence="2" key="1">
    <citation type="submission" date="2021-07" db="EMBL/GenBank/DDBJ databases">
        <title>Genome Resource of American Ginseng Black Spot Pathogen Alternaria panax.</title>
        <authorList>
            <person name="Qiu C."/>
            <person name="Wang W."/>
            <person name="Liu Z."/>
        </authorList>
    </citation>
    <scope>NUCLEOTIDE SEQUENCE</scope>
    <source>
        <strain evidence="2">BNCC115425</strain>
    </source>
</reference>
<evidence type="ECO:0000259" key="1">
    <source>
        <dbReference type="Pfam" id="PF06985"/>
    </source>
</evidence>
<dbReference type="AlphaFoldDB" id="A0AAD4F9J5"/>
<dbReference type="Pfam" id="PF06985">
    <property type="entry name" value="HET"/>
    <property type="match status" value="1"/>
</dbReference>
<evidence type="ECO:0000313" key="2">
    <source>
        <dbReference type="EMBL" id="KAG9186354.1"/>
    </source>
</evidence>
<protein>
    <recommendedName>
        <fullName evidence="1">Heterokaryon incompatibility domain-containing protein</fullName>
    </recommendedName>
</protein>
<dbReference type="InterPro" id="IPR010730">
    <property type="entry name" value="HET"/>
</dbReference>
<comment type="caution">
    <text evidence="2">The sequence shown here is derived from an EMBL/GenBank/DDBJ whole genome shotgun (WGS) entry which is preliminary data.</text>
</comment>
<sequence>MTLAISRSRGDIVHPDFNRGQRIYHSRPLHVHAFADERYVYGPGWNQGLFYRVHGAIGSRKIHFSRFSGTVFWGHERFHITVTFDEAKPGILVSKISDTWGQARPRRTLSVAGNGKEIPFASSSTDNVHEGQEVAFDTMRRTIRLLTVEPGDSEAPLHCNLSETCLDTTPTSYYALSYCWGANTSPIQITCNSHPLLVTPNLHSVLVEYRRRDTNTSLWVDAICINQSNIEERTSQVRMMDQIYSKAECVVVWLGEAEATDKMALELLKEIHVPWANCTDIPIMETGALALQYDAYFSARVPQAYWNALAAFLLRPWFSRVWIVQEFLLARRVTIWCGSSTVDEEFPFLETIARFSQMIICCQMVKAGVRAMAWKDDQARREAEAKWQCAHALFVIKFGREESMDGTLHLFMMTRWFDATDQRDRIFALVGLTNDMDKGFVDYSKSYEDMIKELNLMLLNGRIGSMGCVLDIWSYIHRGEEDDITEPSWMVDPLKAMDSAHTPMMTAYPNFNLPIERSPEIQFLEREGRTSIDIRGTVFDHVTHVIPFPFAIGHAAPQTHLELHQNISTYIDWLQRVGDIIAPLGDLTTPPVGTKTHSIYQPTGEFLYHAFWRTLCCNSLITDAFEPPADHEGYFAWLGLLHLHQWRRENPLKQWRLLGIAIAPFSALAYRFRRNKLMLCATLLALPLSIRLFNRTWNWCWDTIEAHGDLRRRDFESMHTQWAQGRQFGVTGLGMIGLLPSSAKVGDNVGLFAGCRVPYVLRRAEGGYKIVGDAYLHGAMNGEGEQTEGKLLRIL</sequence>
<name>A0AAD4F9J5_9PLEO</name>
<evidence type="ECO:0000313" key="3">
    <source>
        <dbReference type="Proteomes" id="UP001199106"/>
    </source>
</evidence>
<dbReference type="EMBL" id="JAANER010000009">
    <property type="protein sequence ID" value="KAG9186354.1"/>
    <property type="molecule type" value="Genomic_DNA"/>
</dbReference>